<dbReference type="Pfam" id="PF00583">
    <property type="entry name" value="Acetyltransf_1"/>
    <property type="match status" value="1"/>
</dbReference>
<feature type="domain" description="N-acetyltransferase" evidence="3">
    <location>
        <begin position="14"/>
        <end position="168"/>
    </location>
</feature>
<dbReference type="CDD" id="cd04301">
    <property type="entry name" value="NAT_SF"/>
    <property type="match status" value="1"/>
</dbReference>
<comment type="caution">
    <text evidence="4">The sequence shown here is derived from an EMBL/GenBank/DDBJ whole genome shotgun (WGS) entry which is preliminary data.</text>
</comment>
<dbReference type="EC" id="2.3.-.-" evidence="4"/>
<evidence type="ECO:0000259" key="3">
    <source>
        <dbReference type="PROSITE" id="PS51186"/>
    </source>
</evidence>
<evidence type="ECO:0000256" key="2">
    <source>
        <dbReference type="ARBA" id="ARBA00023315"/>
    </source>
</evidence>
<dbReference type="RefSeq" id="WP_382036095.1">
    <property type="nucleotide sequence ID" value="NZ_JBHSKJ010000001.1"/>
</dbReference>
<dbReference type="Gene3D" id="3.40.630.30">
    <property type="match status" value="1"/>
</dbReference>
<keyword evidence="5" id="KW-1185">Reference proteome</keyword>
<evidence type="ECO:0000256" key="1">
    <source>
        <dbReference type="ARBA" id="ARBA00022679"/>
    </source>
</evidence>
<reference evidence="5" key="1">
    <citation type="journal article" date="2019" name="Int. J. Syst. Evol. Microbiol.">
        <title>The Global Catalogue of Microorganisms (GCM) 10K type strain sequencing project: providing services to taxonomists for standard genome sequencing and annotation.</title>
        <authorList>
            <consortium name="The Broad Institute Genomics Platform"/>
            <consortium name="The Broad Institute Genome Sequencing Center for Infectious Disease"/>
            <person name="Wu L."/>
            <person name="Ma J."/>
        </authorList>
    </citation>
    <scope>NUCLEOTIDE SEQUENCE [LARGE SCALE GENOMIC DNA]</scope>
    <source>
        <strain evidence="5">CGMCC 4.1641</strain>
    </source>
</reference>
<name>A0ABV9ZQ02_9ACTN</name>
<evidence type="ECO:0000313" key="5">
    <source>
        <dbReference type="Proteomes" id="UP001596222"/>
    </source>
</evidence>
<dbReference type="InterPro" id="IPR050832">
    <property type="entry name" value="Bact_Acetyltransf"/>
</dbReference>
<dbReference type="InterPro" id="IPR016181">
    <property type="entry name" value="Acyl_CoA_acyltransferase"/>
</dbReference>
<accession>A0ABV9ZQ02</accession>
<organism evidence="4 5">
    <name type="scientific">Streptomyces aureoversilis</name>
    <dbReference type="NCBI Taxonomy" id="67277"/>
    <lineage>
        <taxon>Bacteria</taxon>
        <taxon>Bacillati</taxon>
        <taxon>Actinomycetota</taxon>
        <taxon>Actinomycetes</taxon>
        <taxon>Kitasatosporales</taxon>
        <taxon>Streptomycetaceae</taxon>
        <taxon>Streptomyces</taxon>
    </lineage>
</organism>
<dbReference type="EMBL" id="JBHSKJ010000001">
    <property type="protein sequence ID" value="MFC5143377.1"/>
    <property type="molecule type" value="Genomic_DNA"/>
</dbReference>
<keyword evidence="1 4" id="KW-0808">Transferase</keyword>
<dbReference type="GO" id="GO:0016746">
    <property type="term" value="F:acyltransferase activity"/>
    <property type="evidence" value="ECO:0007669"/>
    <property type="project" value="UniProtKB-KW"/>
</dbReference>
<evidence type="ECO:0000313" key="4">
    <source>
        <dbReference type="EMBL" id="MFC5143377.1"/>
    </source>
</evidence>
<protein>
    <submittedName>
        <fullName evidence="4">GNAT family N-acetyltransferase</fullName>
        <ecNumber evidence="4">2.3.-.-</ecNumber>
    </submittedName>
</protein>
<dbReference type="PANTHER" id="PTHR43877:SF2">
    <property type="entry name" value="AMINOALKYLPHOSPHONATE N-ACETYLTRANSFERASE-RELATED"/>
    <property type="match status" value="1"/>
</dbReference>
<sequence>MAPKGPQSAAEEQARIEILDPTQWPLLRELRLRSLSHTGTLLDGVREAEAALPPSHWQELLATSVFWQAGVDDSPVGTARYTPQAGYGHGGSLWVDPQGRTRGLARRLMLTMIDHSRRRGDSDLRGQVIPANRPAVRLFRSVGAVPTGWLKPRTNPPHILRIEMSIPL</sequence>
<dbReference type="PROSITE" id="PS51186">
    <property type="entry name" value="GNAT"/>
    <property type="match status" value="1"/>
</dbReference>
<dbReference type="PANTHER" id="PTHR43877">
    <property type="entry name" value="AMINOALKYLPHOSPHONATE N-ACETYLTRANSFERASE-RELATED-RELATED"/>
    <property type="match status" value="1"/>
</dbReference>
<proteinExistence type="predicted"/>
<dbReference type="Proteomes" id="UP001596222">
    <property type="component" value="Unassembled WGS sequence"/>
</dbReference>
<gene>
    <name evidence="4" type="ORF">ACFPP6_01480</name>
</gene>
<dbReference type="InterPro" id="IPR000182">
    <property type="entry name" value="GNAT_dom"/>
</dbReference>
<dbReference type="SUPFAM" id="SSF55729">
    <property type="entry name" value="Acyl-CoA N-acyltransferases (Nat)"/>
    <property type="match status" value="1"/>
</dbReference>
<keyword evidence="2 4" id="KW-0012">Acyltransferase</keyword>